<sequence length="81" mass="8801">MNWPLLLLGIGQMLLYTVWPRLFADAQGHADHLAATLAGAAMAACIVRGVGYRPQTVWIAWLFSPAAALLFLALLAARLLR</sequence>
<dbReference type="Proteomes" id="UP000199233">
    <property type="component" value="Unassembled WGS sequence"/>
</dbReference>
<feature type="transmembrane region" description="Helical" evidence="1">
    <location>
        <begin position="6"/>
        <end position="24"/>
    </location>
</feature>
<keyword evidence="3" id="KW-1185">Reference proteome</keyword>
<keyword evidence="1" id="KW-1133">Transmembrane helix</keyword>
<name>A0A1H9I613_9GAMM</name>
<proteinExistence type="predicted"/>
<dbReference type="InterPro" id="IPR011846">
    <property type="entry name" value="Cyd_oper_YbgE"/>
</dbReference>
<feature type="transmembrane region" description="Helical" evidence="1">
    <location>
        <begin position="33"/>
        <end position="52"/>
    </location>
</feature>
<gene>
    <name evidence="2" type="ORF">SAMN04488038_109195</name>
</gene>
<evidence type="ECO:0000313" key="3">
    <source>
        <dbReference type="Proteomes" id="UP000199233"/>
    </source>
</evidence>
<reference evidence="3" key="1">
    <citation type="submission" date="2016-10" db="EMBL/GenBank/DDBJ databases">
        <authorList>
            <person name="Varghese N."/>
            <person name="Submissions S."/>
        </authorList>
    </citation>
    <scope>NUCLEOTIDE SEQUENCE [LARGE SCALE GENOMIC DNA]</scope>
    <source>
        <strain evidence="3">DSM 25927</strain>
    </source>
</reference>
<accession>A0A1H9I613</accession>
<organism evidence="2 3">
    <name type="scientific">Solimonas aquatica</name>
    <dbReference type="NCBI Taxonomy" id="489703"/>
    <lineage>
        <taxon>Bacteria</taxon>
        <taxon>Pseudomonadati</taxon>
        <taxon>Pseudomonadota</taxon>
        <taxon>Gammaproteobacteria</taxon>
        <taxon>Nevskiales</taxon>
        <taxon>Nevskiaceae</taxon>
        <taxon>Solimonas</taxon>
    </lineage>
</organism>
<dbReference type="STRING" id="489703.SAMN04488038_109195"/>
<keyword evidence="1" id="KW-0812">Transmembrane</keyword>
<feature type="transmembrane region" description="Helical" evidence="1">
    <location>
        <begin position="58"/>
        <end position="80"/>
    </location>
</feature>
<dbReference type="Pfam" id="PF09600">
    <property type="entry name" value="Cyd_oper_YbgE"/>
    <property type="match status" value="1"/>
</dbReference>
<keyword evidence="1" id="KW-0472">Membrane</keyword>
<evidence type="ECO:0000256" key="1">
    <source>
        <dbReference type="SAM" id="Phobius"/>
    </source>
</evidence>
<protein>
    <submittedName>
        <fullName evidence="2">Cyd operon protein YbgE (Cyd_oper_YbgE)</fullName>
    </submittedName>
</protein>
<evidence type="ECO:0000313" key="2">
    <source>
        <dbReference type="EMBL" id="SEQ69997.1"/>
    </source>
</evidence>
<dbReference type="AlphaFoldDB" id="A0A1H9I613"/>
<dbReference type="EMBL" id="FOFS01000009">
    <property type="protein sequence ID" value="SEQ69997.1"/>
    <property type="molecule type" value="Genomic_DNA"/>
</dbReference>